<evidence type="ECO:0000313" key="2">
    <source>
        <dbReference type="EMBL" id="CAL6080558.1"/>
    </source>
</evidence>
<reference evidence="1" key="1">
    <citation type="submission" date="2023-06" db="EMBL/GenBank/DDBJ databases">
        <authorList>
            <person name="Kurt Z."/>
        </authorList>
    </citation>
    <scope>NUCLEOTIDE SEQUENCE</scope>
</reference>
<accession>A0AA86V3B6</accession>
<protein>
    <submittedName>
        <fullName evidence="1">ABC transporter family protein</fullName>
    </submittedName>
    <submittedName>
        <fullName evidence="2">ABC_transporter family protein</fullName>
    </submittedName>
</protein>
<gene>
    <name evidence="2" type="ORF">HINF_LOCUS59923</name>
    <name evidence="1" type="ORF">HINF_LOCUS62297</name>
</gene>
<evidence type="ECO:0000313" key="3">
    <source>
        <dbReference type="Proteomes" id="UP001642409"/>
    </source>
</evidence>
<sequence>MYSETYACLIVCSINRSINHHISLLGWLHQFYVSKYNPIDNNSEFIPKPMPVQSYVENINHHILFTLQSNVSAASTAHFGTLPEDEPGSGFIGASNRKWTDNQNKQLRTPFQIPSNISSLMRQSFVPFVTVDDLSCDQPQQRFTYLLNQFIGIILLQ</sequence>
<dbReference type="AlphaFoldDB" id="A0AA86V3B6"/>
<dbReference type="EMBL" id="CATOUU010001153">
    <property type="protein sequence ID" value="CAI9974652.1"/>
    <property type="molecule type" value="Genomic_DNA"/>
</dbReference>
<evidence type="ECO:0000313" key="1">
    <source>
        <dbReference type="EMBL" id="CAI9974652.1"/>
    </source>
</evidence>
<dbReference type="Proteomes" id="UP001642409">
    <property type="component" value="Unassembled WGS sequence"/>
</dbReference>
<proteinExistence type="predicted"/>
<comment type="caution">
    <text evidence="1">The sequence shown here is derived from an EMBL/GenBank/DDBJ whole genome shotgun (WGS) entry which is preliminary data.</text>
</comment>
<keyword evidence="3" id="KW-1185">Reference proteome</keyword>
<organism evidence="1">
    <name type="scientific">Hexamita inflata</name>
    <dbReference type="NCBI Taxonomy" id="28002"/>
    <lineage>
        <taxon>Eukaryota</taxon>
        <taxon>Metamonada</taxon>
        <taxon>Diplomonadida</taxon>
        <taxon>Hexamitidae</taxon>
        <taxon>Hexamitinae</taxon>
        <taxon>Hexamita</taxon>
    </lineage>
</organism>
<dbReference type="EMBL" id="CAXDID020000347">
    <property type="protein sequence ID" value="CAL6080558.1"/>
    <property type="molecule type" value="Genomic_DNA"/>
</dbReference>
<name>A0AA86V3B6_9EUKA</name>
<reference evidence="2 3" key="2">
    <citation type="submission" date="2024-07" db="EMBL/GenBank/DDBJ databases">
        <authorList>
            <person name="Akdeniz Z."/>
        </authorList>
    </citation>
    <scope>NUCLEOTIDE SEQUENCE [LARGE SCALE GENOMIC DNA]</scope>
</reference>